<feature type="domain" description="C2H2-type" evidence="9">
    <location>
        <begin position="179"/>
        <end position="206"/>
    </location>
</feature>
<reference evidence="11 12" key="1">
    <citation type="journal article" date="2023" name="Insect Mol. Biol.">
        <title>Genome sequencing provides insights into the evolution of gene families encoding plant cell wall-degrading enzymes in longhorned beetles.</title>
        <authorList>
            <person name="Shin N.R."/>
            <person name="Okamura Y."/>
            <person name="Kirsch R."/>
            <person name="Pauchet Y."/>
        </authorList>
    </citation>
    <scope>NUCLEOTIDE SEQUENCE [LARGE SCALE GENOMIC DNA]</scope>
    <source>
        <strain evidence="11">EAD_L_NR</strain>
    </source>
</reference>
<dbReference type="EMBL" id="JANEYG010000033">
    <property type="protein sequence ID" value="KAJ8917510.1"/>
    <property type="molecule type" value="Genomic_DNA"/>
</dbReference>
<name>A0AAV8VUB8_9CUCU</name>
<feature type="domain" description="C2H2-type" evidence="9">
    <location>
        <begin position="294"/>
        <end position="321"/>
    </location>
</feature>
<dbReference type="SUPFAM" id="SSF57667">
    <property type="entry name" value="beta-beta-alpha zinc fingers"/>
    <property type="match status" value="4"/>
</dbReference>
<evidence type="ECO:0000256" key="1">
    <source>
        <dbReference type="ARBA" id="ARBA00022723"/>
    </source>
</evidence>
<feature type="binding site" evidence="8">
    <location>
        <position position="10"/>
    </location>
    <ligand>
        <name>Zn(2+)</name>
        <dbReference type="ChEBI" id="CHEBI:29105"/>
    </ligand>
</feature>
<keyword evidence="1 8" id="KW-0479">Metal-binding</keyword>
<dbReference type="Gene3D" id="3.40.1800.20">
    <property type="match status" value="1"/>
</dbReference>
<evidence type="ECO:0000256" key="6">
    <source>
        <dbReference type="ARBA" id="ARBA00037948"/>
    </source>
</evidence>
<evidence type="ECO:0000256" key="3">
    <source>
        <dbReference type="ARBA" id="ARBA00022771"/>
    </source>
</evidence>
<dbReference type="Pfam" id="PF07776">
    <property type="entry name" value="zf-AD"/>
    <property type="match status" value="1"/>
</dbReference>
<dbReference type="PROSITE" id="PS50157">
    <property type="entry name" value="ZINC_FINGER_C2H2_2"/>
    <property type="match status" value="6"/>
</dbReference>
<dbReference type="SMART" id="SM00355">
    <property type="entry name" value="ZnF_C2H2"/>
    <property type="match status" value="7"/>
</dbReference>
<evidence type="ECO:0000259" key="10">
    <source>
        <dbReference type="PROSITE" id="PS51915"/>
    </source>
</evidence>
<keyword evidence="4 8" id="KW-0862">Zinc</keyword>
<keyword evidence="3 7" id="KW-0863">Zinc-finger</keyword>
<dbReference type="SMART" id="SM00868">
    <property type="entry name" value="zf-AD"/>
    <property type="match status" value="1"/>
</dbReference>
<comment type="caution">
    <text evidence="11">The sequence shown here is derived from an EMBL/GenBank/DDBJ whole genome shotgun (WGS) entry which is preliminary data.</text>
</comment>
<keyword evidence="2" id="KW-0677">Repeat</keyword>
<feature type="binding site" evidence="8">
    <location>
        <position position="63"/>
    </location>
    <ligand>
        <name>Zn(2+)</name>
        <dbReference type="ChEBI" id="CHEBI:29105"/>
    </ligand>
</feature>
<feature type="domain" description="C2H2-type" evidence="9">
    <location>
        <begin position="322"/>
        <end position="349"/>
    </location>
</feature>
<dbReference type="FunFam" id="3.30.160.60:FF:000065">
    <property type="entry name" value="B-cell CLL/lymphoma 6, member B"/>
    <property type="match status" value="1"/>
</dbReference>
<evidence type="ECO:0000256" key="4">
    <source>
        <dbReference type="ARBA" id="ARBA00022833"/>
    </source>
</evidence>
<feature type="domain" description="C2H2-type" evidence="9">
    <location>
        <begin position="378"/>
        <end position="401"/>
    </location>
</feature>
<sequence>MEEYDLRNVCRTCLTESGEFYSMFIGEAISGLSVQLAEMITSLITTIQVSPADGLPEQVCSSCASILVNMYMFKLKCEKSDRVLREKLRKLTVYYEDDSDEQKANDDNAEDNMEIVKPEVIVESECKTVESETTLQELDSFEFDYKSDCEDFPEIVQPDELNSCRNEPALKQQNKVKEFECNICEKRFSRDDLLVRHKIAHAMKMNGEKFKFEDYQPEESDQDVPTVIKSEEFVFSCSECVDVVFVHKVDLDRHIAQQHDKKGELISCEVCMKKFSKTAHLNRHLKIHSMSKAYTCRMCNKGFARQEQLTHHMNVHTGIKPHTCDICYKGFNQISNLKDHMRTHNGEKPFLCSTCGKGFNQLGNLRQHTIRHSGIKAHLCSTCGNGFASKGELSAHLRKHT</sequence>
<evidence type="ECO:0000313" key="11">
    <source>
        <dbReference type="EMBL" id="KAJ8917510.1"/>
    </source>
</evidence>
<evidence type="ECO:0000256" key="2">
    <source>
        <dbReference type="ARBA" id="ARBA00022737"/>
    </source>
</evidence>
<dbReference type="AlphaFoldDB" id="A0AAV8VUB8"/>
<dbReference type="FunFam" id="3.30.160.60:FF:001397">
    <property type="entry name" value="Datilografo, isoform A"/>
    <property type="match status" value="1"/>
</dbReference>
<evidence type="ECO:0000256" key="5">
    <source>
        <dbReference type="ARBA" id="ARBA00023242"/>
    </source>
</evidence>
<evidence type="ECO:0000256" key="8">
    <source>
        <dbReference type="PROSITE-ProRule" id="PRU01263"/>
    </source>
</evidence>
<dbReference type="GO" id="GO:0008270">
    <property type="term" value="F:zinc ion binding"/>
    <property type="evidence" value="ECO:0007669"/>
    <property type="project" value="UniProtKB-UniRule"/>
</dbReference>
<accession>A0AAV8VUB8</accession>
<dbReference type="Proteomes" id="UP001159042">
    <property type="component" value="Unassembled WGS sequence"/>
</dbReference>
<keyword evidence="12" id="KW-1185">Reference proteome</keyword>
<dbReference type="InterPro" id="IPR013087">
    <property type="entry name" value="Znf_C2H2_type"/>
</dbReference>
<comment type="similarity">
    <text evidence="6">Belongs to the snail C2H2-type zinc-finger protein family.</text>
</comment>
<feature type="non-terminal residue" evidence="11">
    <location>
        <position position="401"/>
    </location>
</feature>
<protein>
    <submittedName>
        <fullName evidence="11">Uncharacterized protein</fullName>
    </submittedName>
</protein>
<dbReference type="FunFam" id="3.30.160.60:FF:000624">
    <property type="entry name" value="zinc finger protein 697"/>
    <property type="match status" value="1"/>
</dbReference>
<dbReference type="GO" id="GO:0005634">
    <property type="term" value="C:nucleus"/>
    <property type="evidence" value="ECO:0007669"/>
    <property type="project" value="InterPro"/>
</dbReference>
<dbReference type="InterPro" id="IPR036236">
    <property type="entry name" value="Znf_C2H2_sf"/>
</dbReference>
<proteinExistence type="inferred from homology"/>
<feature type="binding site" evidence="8">
    <location>
        <position position="60"/>
    </location>
    <ligand>
        <name>Zn(2+)</name>
        <dbReference type="ChEBI" id="CHEBI:29105"/>
    </ligand>
</feature>
<dbReference type="PROSITE" id="PS00028">
    <property type="entry name" value="ZINC_FINGER_C2H2_1"/>
    <property type="match status" value="6"/>
</dbReference>
<gene>
    <name evidence="11" type="ORF">NQ315_005559</name>
</gene>
<dbReference type="Gene3D" id="3.30.160.60">
    <property type="entry name" value="Classic Zinc Finger"/>
    <property type="match status" value="6"/>
</dbReference>
<feature type="domain" description="C2H2-type" evidence="9">
    <location>
        <begin position="266"/>
        <end position="293"/>
    </location>
</feature>
<dbReference type="Pfam" id="PF00096">
    <property type="entry name" value="zf-C2H2"/>
    <property type="match status" value="5"/>
</dbReference>
<dbReference type="GO" id="GO:0000981">
    <property type="term" value="F:DNA-binding transcription factor activity, RNA polymerase II-specific"/>
    <property type="evidence" value="ECO:0007669"/>
    <property type="project" value="TreeGrafter"/>
</dbReference>
<dbReference type="SUPFAM" id="SSF57716">
    <property type="entry name" value="Glucocorticoid receptor-like (DNA-binding domain)"/>
    <property type="match status" value="1"/>
</dbReference>
<feature type="binding site" evidence="8">
    <location>
        <position position="13"/>
    </location>
    <ligand>
        <name>Zn(2+)</name>
        <dbReference type="ChEBI" id="CHEBI:29105"/>
    </ligand>
</feature>
<keyword evidence="5" id="KW-0539">Nucleus</keyword>
<dbReference type="InterPro" id="IPR012934">
    <property type="entry name" value="Znf_AD"/>
</dbReference>
<evidence type="ECO:0000313" key="12">
    <source>
        <dbReference type="Proteomes" id="UP001159042"/>
    </source>
</evidence>
<dbReference type="PANTHER" id="PTHR24388">
    <property type="entry name" value="ZINC FINGER PROTEIN"/>
    <property type="match status" value="1"/>
</dbReference>
<dbReference type="InterPro" id="IPR050527">
    <property type="entry name" value="Snail/Krueppel_Znf"/>
</dbReference>
<feature type="domain" description="C2H2-type" evidence="9">
    <location>
        <begin position="350"/>
        <end position="377"/>
    </location>
</feature>
<feature type="domain" description="ZAD" evidence="10">
    <location>
        <begin position="8"/>
        <end position="87"/>
    </location>
</feature>
<dbReference type="PROSITE" id="PS51915">
    <property type="entry name" value="ZAD"/>
    <property type="match status" value="1"/>
</dbReference>
<evidence type="ECO:0000259" key="9">
    <source>
        <dbReference type="PROSITE" id="PS50157"/>
    </source>
</evidence>
<organism evidence="11 12">
    <name type="scientific">Exocentrus adspersus</name>
    <dbReference type="NCBI Taxonomy" id="1586481"/>
    <lineage>
        <taxon>Eukaryota</taxon>
        <taxon>Metazoa</taxon>
        <taxon>Ecdysozoa</taxon>
        <taxon>Arthropoda</taxon>
        <taxon>Hexapoda</taxon>
        <taxon>Insecta</taxon>
        <taxon>Pterygota</taxon>
        <taxon>Neoptera</taxon>
        <taxon>Endopterygota</taxon>
        <taxon>Coleoptera</taxon>
        <taxon>Polyphaga</taxon>
        <taxon>Cucujiformia</taxon>
        <taxon>Chrysomeloidea</taxon>
        <taxon>Cerambycidae</taxon>
        <taxon>Lamiinae</taxon>
        <taxon>Acanthocinini</taxon>
        <taxon>Exocentrus</taxon>
    </lineage>
</organism>
<dbReference type="PANTHER" id="PTHR24388:SF104">
    <property type="entry name" value="AT-RICH BINDING PROTEIN-RELATED"/>
    <property type="match status" value="1"/>
</dbReference>
<evidence type="ECO:0000256" key="7">
    <source>
        <dbReference type="PROSITE-ProRule" id="PRU00042"/>
    </source>
</evidence>
<dbReference type="GO" id="GO:0000978">
    <property type="term" value="F:RNA polymerase II cis-regulatory region sequence-specific DNA binding"/>
    <property type="evidence" value="ECO:0007669"/>
    <property type="project" value="TreeGrafter"/>
</dbReference>